<dbReference type="Pfam" id="PF15684">
    <property type="entry name" value="AROS"/>
    <property type="match status" value="1"/>
</dbReference>
<comment type="subcellular location">
    <subcellularLocation>
        <location evidence="1">Nucleus</location>
        <location evidence="1">Nucleolus</location>
    </subcellularLocation>
</comment>
<proteinExistence type="inferred from homology"/>
<reference evidence="8" key="1">
    <citation type="submission" date="2023-01" db="EMBL/GenBank/DDBJ databases">
        <title>Key to firefly adult light organ development and bioluminescence: homeobox transcription factors regulate luciferase expression and transportation to peroxisome.</title>
        <authorList>
            <person name="Fu X."/>
        </authorList>
    </citation>
    <scope>NUCLEOTIDE SEQUENCE [LARGE SCALE GENOMIC DNA]</scope>
</reference>
<sequence>MSASIVRKSLEIVDSDFSSKGKSSKKSKKNKKQNEILPSQRKVTVTEIRKKSKTKDQRLRENLAKLKLIKKICTIDLDKNVTRKIIKRGVTKKPVHIKEKSKKPKKTAFTEEDFAKFEQEYFNE</sequence>
<gene>
    <name evidence="7" type="ORF">RN001_009799</name>
</gene>
<dbReference type="AlphaFoldDB" id="A0AAN7QGT7"/>
<dbReference type="EMBL" id="JARPUR010000004">
    <property type="protein sequence ID" value="KAK4877293.1"/>
    <property type="molecule type" value="Genomic_DNA"/>
</dbReference>
<name>A0AAN7QGT7_9COLE</name>
<keyword evidence="4" id="KW-0539">Nucleus</keyword>
<feature type="compositionally biased region" description="Basic residues" evidence="6">
    <location>
        <begin position="22"/>
        <end position="31"/>
    </location>
</feature>
<evidence type="ECO:0000256" key="6">
    <source>
        <dbReference type="SAM" id="MobiDB-lite"/>
    </source>
</evidence>
<organism evidence="7 8">
    <name type="scientific">Aquatica leii</name>
    <dbReference type="NCBI Taxonomy" id="1421715"/>
    <lineage>
        <taxon>Eukaryota</taxon>
        <taxon>Metazoa</taxon>
        <taxon>Ecdysozoa</taxon>
        <taxon>Arthropoda</taxon>
        <taxon>Hexapoda</taxon>
        <taxon>Insecta</taxon>
        <taxon>Pterygota</taxon>
        <taxon>Neoptera</taxon>
        <taxon>Endopterygota</taxon>
        <taxon>Coleoptera</taxon>
        <taxon>Polyphaga</taxon>
        <taxon>Elateriformia</taxon>
        <taxon>Elateroidea</taxon>
        <taxon>Lampyridae</taxon>
        <taxon>Luciolinae</taxon>
        <taxon>Aquatica</taxon>
    </lineage>
</organism>
<feature type="region of interest" description="Disordered" evidence="6">
    <location>
        <begin position="16"/>
        <end position="56"/>
    </location>
</feature>
<evidence type="ECO:0000256" key="3">
    <source>
        <dbReference type="ARBA" id="ARBA00016855"/>
    </source>
</evidence>
<dbReference type="Proteomes" id="UP001353858">
    <property type="component" value="Unassembled WGS sequence"/>
</dbReference>
<keyword evidence="8" id="KW-1185">Reference proteome</keyword>
<evidence type="ECO:0000256" key="4">
    <source>
        <dbReference type="ARBA" id="ARBA00023242"/>
    </source>
</evidence>
<dbReference type="GO" id="GO:0005730">
    <property type="term" value="C:nucleolus"/>
    <property type="evidence" value="ECO:0007669"/>
    <property type="project" value="UniProtKB-SubCell"/>
</dbReference>
<dbReference type="PANTHER" id="PTHR31454">
    <property type="entry name" value="ACTIVE REGULATOR OF SIRT1"/>
    <property type="match status" value="1"/>
</dbReference>
<comment type="caution">
    <text evidence="7">The sequence shown here is derived from an EMBL/GenBank/DDBJ whole genome shotgun (WGS) entry which is preliminary data.</text>
</comment>
<evidence type="ECO:0000313" key="8">
    <source>
        <dbReference type="Proteomes" id="UP001353858"/>
    </source>
</evidence>
<dbReference type="PANTHER" id="PTHR31454:SF2">
    <property type="entry name" value="ACTIVE REGULATOR OF SIRT1"/>
    <property type="match status" value="1"/>
</dbReference>
<evidence type="ECO:0000256" key="2">
    <source>
        <dbReference type="ARBA" id="ARBA00007318"/>
    </source>
</evidence>
<evidence type="ECO:0000256" key="1">
    <source>
        <dbReference type="ARBA" id="ARBA00004604"/>
    </source>
</evidence>
<evidence type="ECO:0000313" key="7">
    <source>
        <dbReference type="EMBL" id="KAK4877293.1"/>
    </source>
</evidence>
<dbReference type="PRINTS" id="PR02029">
    <property type="entry name" value="ACTREGSIRT1"/>
</dbReference>
<comment type="similarity">
    <text evidence="2">Belongs to the AROS family.</text>
</comment>
<accession>A0AAN7QGT7</accession>
<protein>
    <recommendedName>
        <fullName evidence="3">Active regulator of SIRT1</fullName>
    </recommendedName>
    <alternativeName>
        <fullName evidence="5">40S ribosomal protein S19-binding protein 1</fullName>
    </alternativeName>
</protein>
<dbReference type="GO" id="GO:0019899">
    <property type="term" value="F:enzyme binding"/>
    <property type="evidence" value="ECO:0007669"/>
    <property type="project" value="TreeGrafter"/>
</dbReference>
<evidence type="ECO:0000256" key="5">
    <source>
        <dbReference type="ARBA" id="ARBA00032748"/>
    </source>
</evidence>
<dbReference type="InterPro" id="IPR023262">
    <property type="entry name" value="AROS"/>
</dbReference>